<dbReference type="AlphaFoldDB" id="A0A8D8Z4T2"/>
<dbReference type="EMBL" id="HBUF01077800">
    <property type="protein sequence ID" value="CAG6631745.1"/>
    <property type="molecule type" value="Transcribed_RNA"/>
</dbReference>
<evidence type="ECO:0000313" key="2">
    <source>
        <dbReference type="EMBL" id="CAG6740915.1"/>
    </source>
</evidence>
<reference evidence="2" key="1">
    <citation type="submission" date="2021-05" db="EMBL/GenBank/DDBJ databases">
        <authorList>
            <person name="Alioto T."/>
            <person name="Alioto T."/>
            <person name="Gomez Garrido J."/>
        </authorList>
    </citation>
    <scope>NUCLEOTIDE SEQUENCE</scope>
</reference>
<proteinExistence type="predicted"/>
<dbReference type="EMBL" id="HBUF01077799">
    <property type="protein sequence ID" value="CAG6631744.1"/>
    <property type="molecule type" value="Transcribed_RNA"/>
</dbReference>
<protein>
    <submittedName>
        <fullName evidence="2">Uncharacterized protein</fullName>
    </submittedName>
</protein>
<keyword evidence="1" id="KW-0732">Signal</keyword>
<evidence type="ECO:0000256" key="1">
    <source>
        <dbReference type="SAM" id="SignalP"/>
    </source>
</evidence>
<sequence length="292" mass="33654">MDSKWTAIILIYTPIVSYVLSHDCGENSTTEPNDPFWYNPCTSGTETGKLSKVAIEASLHSQDNDWDKQISRGLPKVRRHVKMVRKQFKNDKIFSLYSEVQALIRNDNDDILVAPMWIPAQGNMNSLLTTELTSKREIVKFIPEIYTDLQKFAVAFEHMSNMAKKHHEDRKDINDAMNELVYQLSGLLCEIYSALVSLEVSVPVAINRNIMSFAEREALSSQTTRSVWDYTVLVKYRDYTRKLMIFLKNNSVSSGRIRHSKNNENRHMNDISISNSMEHLRHSNSYNVIASR</sequence>
<organism evidence="2">
    <name type="scientific">Cacopsylla melanoneura</name>
    <dbReference type="NCBI Taxonomy" id="428564"/>
    <lineage>
        <taxon>Eukaryota</taxon>
        <taxon>Metazoa</taxon>
        <taxon>Ecdysozoa</taxon>
        <taxon>Arthropoda</taxon>
        <taxon>Hexapoda</taxon>
        <taxon>Insecta</taxon>
        <taxon>Pterygota</taxon>
        <taxon>Neoptera</taxon>
        <taxon>Paraneoptera</taxon>
        <taxon>Hemiptera</taxon>
        <taxon>Sternorrhyncha</taxon>
        <taxon>Psylloidea</taxon>
        <taxon>Psyllidae</taxon>
        <taxon>Psyllinae</taxon>
        <taxon>Cacopsylla</taxon>
    </lineage>
</organism>
<dbReference type="EMBL" id="HBUF01077798">
    <property type="protein sequence ID" value="CAG6631743.1"/>
    <property type="molecule type" value="Transcribed_RNA"/>
</dbReference>
<accession>A0A8D8Z4T2</accession>
<dbReference type="EMBL" id="HBUF01421831">
    <property type="protein sequence ID" value="CAG6740916.1"/>
    <property type="molecule type" value="Transcribed_RNA"/>
</dbReference>
<feature type="signal peptide" evidence="1">
    <location>
        <begin position="1"/>
        <end position="21"/>
    </location>
</feature>
<name>A0A8D8Z4T2_9HEMI</name>
<dbReference type="EMBL" id="HBUF01421830">
    <property type="protein sequence ID" value="CAG6740915.1"/>
    <property type="molecule type" value="Transcribed_RNA"/>
</dbReference>
<feature type="chain" id="PRO_5036428954" evidence="1">
    <location>
        <begin position="22"/>
        <end position="292"/>
    </location>
</feature>